<sequence>MSNQSKVWFSGITKHQYCFNRAQLQTDIMATLGRQDLLKFYDHYIAPNSVHRRKLAVHVVPSPLVAAEIIQEQTTSILVLTSPPITPSTPMSKDDGKRIRKLQRQQSITSKTIATPIEKLTVEPVICNLPIAKALDTSINQTESTNEIMIENIMKNEKQLMLPE</sequence>
<comment type="caution">
    <text evidence="2">The sequence shown here is derived from an EMBL/GenBank/DDBJ whole genome shotgun (WGS) entry which is preliminary data.</text>
</comment>
<reference evidence="2" key="1">
    <citation type="submission" date="2021-02" db="EMBL/GenBank/DDBJ databases">
        <authorList>
            <person name="Nowell W R."/>
        </authorList>
    </citation>
    <scope>NUCLEOTIDE SEQUENCE</scope>
</reference>
<dbReference type="EMBL" id="CAJNOQ010056022">
    <property type="protein sequence ID" value="CAF1661259.1"/>
    <property type="molecule type" value="Genomic_DNA"/>
</dbReference>
<dbReference type="OrthoDB" id="10531629at2759"/>
<evidence type="ECO:0000256" key="1">
    <source>
        <dbReference type="SAM" id="MobiDB-lite"/>
    </source>
</evidence>
<accession>A0A816FGE9</accession>
<evidence type="ECO:0000313" key="2">
    <source>
        <dbReference type="EMBL" id="CAF1661259.1"/>
    </source>
</evidence>
<organism evidence="2 4">
    <name type="scientific">Didymodactylos carnosus</name>
    <dbReference type="NCBI Taxonomy" id="1234261"/>
    <lineage>
        <taxon>Eukaryota</taxon>
        <taxon>Metazoa</taxon>
        <taxon>Spiralia</taxon>
        <taxon>Gnathifera</taxon>
        <taxon>Rotifera</taxon>
        <taxon>Eurotatoria</taxon>
        <taxon>Bdelloidea</taxon>
        <taxon>Philodinida</taxon>
        <taxon>Philodinidae</taxon>
        <taxon>Didymodactylos</taxon>
    </lineage>
</organism>
<name>A0A816FGE9_9BILA</name>
<evidence type="ECO:0000313" key="4">
    <source>
        <dbReference type="Proteomes" id="UP000663829"/>
    </source>
</evidence>
<keyword evidence="4" id="KW-1185">Reference proteome</keyword>
<gene>
    <name evidence="2" type="ORF">GPM918_LOCUS45987</name>
    <name evidence="3" type="ORF">SRO942_LOCUS49168</name>
</gene>
<dbReference type="AlphaFoldDB" id="A0A816FGE9"/>
<feature type="region of interest" description="Disordered" evidence="1">
    <location>
        <begin position="82"/>
        <end position="105"/>
    </location>
</feature>
<protein>
    <submittedName>
        <fullName evidence="2">Uncharacterized protein</fullName>
    </submittedName>
</protein>
<dbReference type="Proteomes" id="UP000663829">
    <property type="component" value="Unassembled WGS sequence"/>
</dbReference>
<feature type="non-terminal residue" evidence="2">
    <location>
        <position position="164"/>
    </location>
</feature>
<dbReference type="Gene3D" id="3.30.830.10">
    <property type="entry name" value="Metalloenzyme, LuxS/M16 peptidase-like"/>
    <property type="match status" value="1"/>
</dbReference>
<evidence type="ECO:0000313" key="3">
    <source>
        <dbReference type="EMBL" id="CAF4609945.1"/>
    </source>
</evidence>
<proteinExistence type="predicted"/>
<dbReference type="EMBL" id="CAJOBC010130190">
    <property type="protein sequence ID" value="CAF4609945.1"/>
    <property type="molecule type" value="Genomic_DNA"/>
</dbReference>
<dbReference type="Proteomes" id="UP000681722">
    <property type="component" value="Unassembled WGS sequence"/>
</dbReference>